<reference evidence="1" key="1">
    <citation type="journal article" date="2019" name="Sci. Rep.">
        <title>Draft genome of Tanacetum cinerariifolium, the natural source of mosquito coil.</title>
        <authorList>
            <person name="Yamashiro T."/>
            <person name="Shiraishi A."/>
            <person name="Satake H."/>
            <person name="Nakayama K."/>
        </authorList>
    </citation>
    <scope>NUCLEOTIDE SEQUENCE</scope>
</reference>
<gene>
    <name evidence="1" type="ORF">Tci_027630</name>
</gene>
<evidence type="ECO:0000313" key="1">
    <source>
        <dbReference type="EMBL" id="GEU55652.1"/>
    </source>
</evidence>
<evidence type="ECO:0008006" key="2">
    <source>
        <dbReference type="Google" id="ProtNLM"/>
    </source>
</evidence>
<proteinExistence type="predicted"/>
<protein>
    <recommendedName>
        <fullName evidence="2">NAC domain-containing protein</fullName>
    </recommendedName>
</protein>
<dbReference type="EMBL" id="BKCJ010003530">
    <property type="protein sequence ID" value="GEU55652.1"/>
    <property type="molecule type" value="Genomic_DNA"/>
</dbReference>
<dbReference type="AlphaFoldDB" id="A0A6L2L4J1"/>
<name>A0A6L2L4J1_TANCI</name>
<organism evidence="1">
    <name type="scientific">Tanacetum cinerariifolium</name>
    <name type="common">Dalmatian daisy</name>
    <name type="synonym">Chrysanthemum cinerariifolium</name>
    <dbReference type="NCBI Taxonomy" id="118510"/>
    <lineage>
        <taxon>Eukaryota</taxon>
        <taxon>Viridiplantae</taxon>
        <taxon>Streptophyta</taxon>
        <taxon>Embryophyta</taxon>
        <taxon>Tracheophyta</taxon>
        <taxon>Spermatophyta</taxon>
        <taxon>Magnoliopsida</taxon>
        <taxon>eudicotyledons</taxon>
        <taxon>Gunneridae</taxon>
        <taxon>Pentapetalae</taxon>
        <taxon>asterids</taxon>
        <taxon>campanulids</taxon>
        <taxon>Asterales</taxon>
        <taxon>Asteraceae</taxon>
        <taxon>Asteroideae</taxon>
        <taxon>Anthemideae</taxon>
        <taxon>Anthemidinae</taxon>
        <taxon>Tanacetum</taxon>
    </lineage>
</organism>
<comment type="caution">
    <text evidence="1">The sequence shown here is derived from an EMBL/GenBank/DDBJ whole genome shotgun (WGS) entry which is preliminary data.</text>
</comment>
<accession>A0A6L2L4J1</accession>
<sequence>MSIKISKNDKLQQLEQVANLSTYPSKRFNSFCYDDDDDEDYTVVITPDFSIMDSLIMENEHLDTIPEMESDEFIKSSVENLVPIPSESEDFSNIESECDMPDCDDSQTTKFSTISNPLFNDSTSSDDESSHEEVIYEMSFKTYSNSLFDLDEEIISSEFNPIHNEDLDSTPKNDRVDTKSYLFESLLNRDTLMASSPKFDSLLEEFSGEPAHTDLIPPGINEANCDPEEDIHLVERLLYDNSSPRPPKDFNSENFDVIIESFFPSPIPVEDSAPFMEDIDLFLASDGSIPPGIVSDYPESEGDNLFLERLLHDDSIPFSDILDFSNFVRVFLPFFTYLVTSSILLSSGSEDTIFDPDISGYHFYSFIPGVSHRSGTFMKFIVYPNHLNESPMKILSFTCSPMDQ</sequence>